<dbReference type="GeneID" id="112053452"/>
<feature type="compositionally biased region" description="Basic and acidic residues" evidence="4">
    <location>
        <begin position="160"/>
        <end position="171"/>
    </location>
</feature>
<name>A0ABM3M3A6_BICAN</name>
<dbReference type="InterPro" id="IPR009003">
    <property type="entry name" value="Peptidase_S1_PA"/>
</dbReference>
<dbReference type="Pfam" id="PF00089">
    <property type="entry name" value="Trypsin"/>
    <property type="match status" value="1"/>
</dbReference>
<keyword evidence="2" id="KW-1015">Disulfide bond</keyword>
<dbReference type="InterPro" id="IPR043504">
    <property type="entry name" value="Peptidase_S1_PA_chymotrypsin"/>
</dbReference>
<evidence type="ECO:0000313" key="8">
    <source>
        <dbReference type="Proteomes" id="UP001652582"/>
    </source>
</evidence>
<dbReference type="PRINTS" id="PR00722">
    <property type="entry name" value="CHYMOTRYPSIN"/>
</dbReference>
<accession>A0ABM3M3A6</accession>
<keyword evidence="8" id="KW-1185">Reference proteome</keyword>
<dbReference type="InterPro" id="IPR001254">
    <property type="entry name" value="Trypsin_dom"/>
</dbReference>
<evidence type="ECO:0000256" key="5">
    <source>
        <dbReference type="SAM" id="SignalP"/>
    </source>
</evidence>
<feature type="signal peptide" evidence="5">
    <location>
        <begin position="1"/>
        <end position="18"/>
    </location>
</feature>
<evidence type="ECO:0000256" key="1">
    <source>
        <dbReference type="ARBA" id="ARBA00022729"/>
    </source>
</evidence>
<evidence type="ECO:0000259" key="7">
    <source>
        <dbReference type="PROSITE" id="PS51888"/>
    </source>
</evidence>
<proteinExistence type="inferred from homology"/>
<dbReference type="RefSeq" id="XP_052745969.1">
    <property type="nucleotide sequence ID" value="XM_052890009.1"/>
</dbReference>
<feature type="compositionally biased region" description="Polar residues" evidence="4">
    <location>
        <begin position="172"/>
        <end position="188"/>
    </location>
</feature>
<comment type="similarity">
    <text evidence="3">Belongs to the peptidase S1 family. CLIP subfamily.</text>
</comment>
<sequence length="474" mass="52828">MYRLTILTVLLVICYVSGQNFIQRTKRQSGTGGLKSGYQPERVDDAVNWVNQFLNTTQSNKPSGGFNLDPSNVVIRNSSLTRPVTPNKFDDEINSTFVEKPCVTEGGESGVCVVYYQCDPQTRKVIGDGTSLIDIRSGNVECVSYLDICCKLNDRLPVEPQKTEKQEKDAEQPQQAQNEAKPSKNPSVSKECGWNDPSLFVFQPPNQDVSDRGVYANYGEFPWMVALLRKSGTKVWVQNDYIGGGAIIHPSVVVTAFHKLLQVTPNELKCRAGEWDTQTDKEQYGIQERDADRFVSHEEYFRASVYNDIALIFLKAPFELTSAPHIGPACLARVMPDAATCFSMGWGKDVLTDEYVNILKKVKLPLVEHDRCRELLHTNTRFRHIPNFVLHESLTCAGGEELVDTCRGDGGSALVCPIGHRDGKTRYAVVGLVAYGLECGKRDVPGVYVNVPHLADWVDRQMRAEGLGTDSYSF</sequence>
<dbReference type="SUPFAM" id="SSF50494">
    <property type="entry name" value="Trypsin-like serine proteases"/>
    <property type="match status" value="1"/>
</dbReference>
<dbReference type="InterPro" id="IPR001314">
    <property type="entry name" value="Peptidase_S1A"/>
</dbReference>
<gene>
    <name evidence="9" type="primary">LOC112053452</name>
</gene>
<dbReference type="PANTHER" id="PTHR24256">
    <property type="entry name" value="TRYPTASE-RELATED"/>
    <property type="match status" value="1"/>
</dbReference>
<evidence type="ECO:0000256" key="2">
    <source>
        <dbReference type="ARBA" id="ARBA00023157"/>
    </source>
</evidence>
<feature type="domain" description="Peptidase S1" evidence="6">
    <location>
        <begin position="213"/>
        <end position="463"/>
    </location>
</feature>
<dbReference type="Proteomes" id="UP001652582">
    <property type="component" value="Chromosome 26"/>
</dbReference>
<feature type="region of interest" description="Disordered" evidence="4">
    <location>
        <begin position="160"/>
        <end position="190"/>
    </location>
</feature>
<dbReference type="SMART" id="SM00020">
    <property type="entry name" value="Tryp_SPc"/>
    <property type="match status" value="1"/>
</dbReference>
<keyword evidence="1 5" id="KW-0732">Signal</keyword>
<evidence type="ECO:0000259" key="6">
    <source>
        <dbReference type="PROSITE" id="PS50240"/>
    </source>
</evidence>
<protein>
    <submittedName>
        <fullName evidence="9">Phenoloxidase-activating factor 2</fullName>
    </submittedName>
</protein>
<evidence type="ECO:0000256" key="3">
    <source>
        <dbReference type="ARBA" id="ARBA00024195"/>
    </source>
</evidence>
<dbReference type="PROSITE" id="PS50240">
    <property type="entry name" value="TRYPSIN_DOM"/>
    <property type="match status" value="1"/>
</dbReference>
<dbReference type="PROSITE" id="PS51888">
    <property type="entry name" value="CLIP"/>
    <property type="match status" value="1"/>
</dbReference>
<organism evidence="8 9">
    <name type="scientific">Bicyclus anynana</name>
    <name type="common">Squinting bush brown butterfly</name>
    <dbReference type="NCBI Taxonomy" id="110368"/>
    <lineage>
        <taxon>Eukaryota</taxon>
        <taxon>Metazoa</taxon>
        <taxon>Ecdysozoa</taxon>
        <taxon>Arthropoda</taxon>
        <taxon>Hexapoda</taxon>
        <taxon>Insecta</taxon>
        <taxon>Pterygota</taxon>
        <taxon>Neoptera</taxon>
        <taxon>Endopterygota</taxon>
        <taxon>Lepidoptera</taxon>
        <taxon>Glossata</taxon>
        <taxon>Ditrysia</taxon>
        <taxon>Papilionoidea</taxon>
        <taxon>Nymphalidae</taxon>
        <taxon>Satyrinae</taxon>
        <taxon>Satyrini</taxon>
        <taxon>Mycalesina</taxon>
        <taxon>Bicyclus</taxon>
    </lineage>
</organism>
<dbReference type="InterPro" id="IPR022700">
    <property type="entry name" value="CLIP"/>
</dbReference>
<feature type="chain" id="PRO_5046922114" evidence="5">
    <location>
        <begin position="19"/>
        <end position="474"/>
    </location>
</feature>
<feature type="domain" description="Clip" evidence="7">
    <location>
        <begin position="101"/>
        <end position="150"/>
    </location>
</feature>
<evidence type="ECO:0000313" key="9">
    <source>
        <dbReference type="RefSeq" id="XP_052745969.1"/>
    </source>
</evidence>
<evidence type="ECO:0000256" key="4">
    <source>
        <dbReference type="SAM" id="MobiDB-lite"/>
    </source>
</evidence>
<dbReference type="Pfam" id="PF18322">
    <property type="entry name" value="CLIP_1"/>
    <property type="match status" value="1"/>
</dbReference>
<dbReference type="Gene3D" id="2.40.10.10">
    <property type="entry name" value="Trypsin-like serine proteases"/>
    <property type="match status" value="2"/>
</dbReference>
<reference evidence="9" key="1">
    <citation type="submission" date="2025-08" db="UniProtKB">
        <authorList>
            <consortium name="RefSeq"/>
        </authorList>
    </citation>
    <scope>IDENTIFICATION</scope>
</reference>
<dbReference type="InterPro" id="IPR041515">
    <property type="entry name" value="PPAF-2-like_Clip"/>
</dbReference>
<dbReference type="InterPro" id="IPR051487">
    <property type="entry name" value="Ser/Thr_Proteases_Immune/Dev"/>
</dbReference>
<dbReference type="CDD" id="cd00190">
    <property type="entry name" value="Tryp_SPc"/>
    <property type="match status" value="1"/>
</dbReference>